<sequence>MAYVSVLYTYDPTNELIGSSRPDHRAFIGTLHERGLILGSGPFTGPQGGALIVLSLPEGQGITEATALMDKDPFYVNGAIDGREFQEWNPVINSFGYVPPAS</sequence>
<dbReference type="Gene3D" id="3.30.70.1060">
    <property type="entry name" value="Dimeric alpha+beta barrel"/>
    <property type="match status" value="1"/>
</dbReference>
<protein>
    <recommendedName>
        <fullName evidence="3">YCII-related domain-containing protein</fullName>
    </recommendedName>
</protein>
<proteinExistence type="predicted"/>
<name>A0A1L7CGE7_9CORY</name>
<evidence type="ECO:0008006" key="3">
    <source>
        <dbReference type="Google" id="ProtNLM"/>
    </source>
</evidence>
<dbReference type="RefSeq" id="WP_075726531.1">
    <property type="nucleotide sequence ID" value="NZ_CP009245.1"/>
</dbReference>
<dbReference type="EMBL" id="CP009245">
    <property type="protein sequence ID" value="APT84940.1"/>
    <property type="molecule type" value="Genomic_DNA"/>
</dbReference>
<dbReference type="SUPFAM" id="SSF54909">
    <property type="entry name" value="Dimeric alpha+beta barrel"/>
    <property type="match status" value="1"/>
</dbReference>
<gene>
    <name evidence="1" type="ORF">CAQU_07520</name>
</gene>
<dbReference type="InterPro" id="IPR011008">
    <property type="entry name" value="Dimeric_a/b-barrel"/>
</dbReference>
<dbReference type="KEGG" id="caqu:CAQU_07520"/>
<dbReference type="OrthoDB" id="8968203at2"/>
<accession>A0A1L7CGE7</accession>
<reference evidence="1 2" key="1">
    <citation type="submission" date="2014-08" db="EMBL/GenBank/DDBJ databases">
        <title>Complete genome sequence of Corynebacterium aquilae S-613T(T) (=DSM 44791(T)), isolated from the choana of a healthy golden eagle.</title>
        <authorList>
            <person name="Ruckert C."/>
            <person name="Albersmeier A."/>
            <person name="Winkler A."/>
            <person name="Kalinowski J."/>
        </authorList>
    </citation>
    <scope>NUCLEOTIDE SEQUENCE [LARGE SCALE GENOMIC DNA]</scope>
    <source>
        <strain evidence="1 2">S-613</strain>
    </source>
</reference>
<evidence type="ECO:0000313" key="2">
    <source>
        <dbReference type="Proteomes" id="UP000185478"/>
    </source>
</evidence>
<organism evidence="1 2">
    <name type="scientific">Corynebacterium aquilae DSM 44791</name>
    <dbReference type="NCBI Taxonomy" id="1431546"/>
    <lineage>
        <taxon>Bacteria</taxon>
        <taxon>Bacillati</taxon>
        <taxon>Actinomycetota</taxon>
        <taxon>Actinomycetes</taxon>
        <taxon>Mycobacteriales</taxon>
        <taxon>Corynebacteriaceae</taxon>
        <taxon>Corynebacterium</taxon>
    </lineage>
</organism>
<evidence type="ECO:0000313" key="1">
    <source>
        <dbReference type="EMBL" id="APT84940.1"/>
    </source>
</evidence>
<dbReference type="STRING" id="1431546.CAQU_07520"/>
<dbReference type="Proteomes" id="UP000185478">
    <property type="component" value="Chromosome"/>
</dbReference>
<keyword evidence="2" id="KW-1185">Reference proteome</keyword>
<dbReference type="AlphaFoldDB" id="A0A1L7CGE7"/>